<keyword evidence="2" id="KW-1185">Reference proteome</keyword>
<evidence type="ECO:0000313" key="2">
    <source>
        <dbReference type="Proteomes" id="UP001595953"/>
    </source>
</evidence>
<evidence type="ECO:0000313" key="1">
    <source>
        <dbReference type="EMBL" id="MFC4722615.1"/>
    </source>
</evidence>
<comment type="caution">
    <text evidence="1">The sequence shown here is derived from an EMBL/GenBank/DDBJ whole genome shotgun (WGS) entry which is preliminary data.</text>
</comment>
<dbReference type="Proteomes" id="UP001595953">
    <property type="component" value="Unassembled WGS sequence"/>
</dbReference>
<protein>
    <recommendedName>
        <fullName evidence="3">Lipoprotein</fullName>
    </recommendedName>
</protein>
<proteinExistence type="predicted"/>
<dbReference type="EMBL" id="JBHSGP010000014">
    <property type="protein sequence ID" value="MFC4722615.1"/>
    <property type="molecule type" value="Genomic_DNA"/>
</dbReference>
<gene>
    <name evidence="1" type="ORF">ACFO5O_09800</name>
</gene>
<evidence type="ECO:0008006" key="3">
    <source>
        <dbReference type="Google" id="ProtNLM"/>
    </source>
</evidence>
<organism evidence="1 2">
    <name type="scientific">Geojedonia litorea</name>
    <dbReference type="NCBI Taxonomy" id="1268269"/>
    <lineage>
        <taxon>Bacteria</taxon>
        <taxon>Pseudomonadati</taxon>
        <taxon>Bacteroidota</taxon>
        <taxon>Flavobacteriia</taxon>
        <taxon>Flavobacteriales</taxon>
        <taxon>Flavobacteriaceae</taxon>
        <taxon>Geojedonia</taxon>
    </lineage>
</organism>
<accession>A0ABV9N6P8</accession>
<sequence length="45" mass="4978">MKTLVLQFKTGGFTAIFFSAFLCCSSTNENIAAFSEEIETIDITH</sequence>
<name>A0ABV9N6P8_9FLAO</name>
<reference evidence="2" key="1">
    <citation type="journal article" date="2019" name="Int. J. Syst. Evol. Microbiol.">
        <title>The Global Catalogue of Microorganisms (GCM) 10K type strain sequencing project: providing services to taxonomists for standard genome sequencing and annotation.</title>
        <authorList>
            <consortium name="The Broad Institute Genomics Platform"/>
            <consortium name="The Broad Institute Genome Sequencing Center for Infectious Disease"/>
            <person name="Wu L."/>
            <person name="Ma J."/>
        </authorList>
    </citation>
    <scope>NUCLEOTIDE SEQUENCE [LARGE SCALE GENOMIC DNA]</scope>
    <source>
        <strain evidence="2">CCUG 63682</strain>
    </source>
</reference>
<dbReference type="RefSeq" id="WP_387963274.1">
    <property type="nucleotide sequence ID" value="NZ_JBHSGP010000014.1"/>
</dbReference>